<reference evidence="6" key="2">
    <citation type="submission" date="2021-10" db="EMBL/GenBank/DDBJ databases">
        <title>Phylogenomics reveals ancestral predisposition of the termite-cultivated fungus Termitomyces towards a domesticated lifestyle.</title>
        <authorList>
            <person name="Auxier B."/>
            <person name="Grum-Grzhimaylo A."/>
            <person name="Cardenas M.E."/>
            <person name="Lodge J.D."/>
            <person name="Laessoe T."/>
            <person name="Pedersen O."/>
            <person name="Smith M.E."/>
            <person name="Kuyper T.W."/>
            <person name="Franco-Molano E.A."/>
            <person name="Baroni T.J."/>
            <person name="Aanen D.K."/>
        </authorList>
    </citation>
    <scope>NUCLEOTIDE SEQUENCE</scope>
    <source>
        <strain evidence="6">D49</strain>
    </source>
</reference>
<dbReference type="CDD" id="cd00067">
    <property type="entry name" value="GAL4"/>
    <property type="match status" value="1"/>
</dbReference>
<organism evidence="6 7">
    <name type="scientific">Sphagnurus paluster</name>
    <dbReference type="NCBI Taxonomy" id="117069"/>
    <lineage>
        <taxon>Eukaryota</taxon>
        <taxon>Fungi</taxon>
        <taxon>Dikarya</taxon>
        <taxon>Basidiomycota</taxon>
        <taxon>Agaricomycotina</taxon>
        <taxon>Agaricomycetes</taxon>
        <taxon>Agaricomycetidae</taxon>
        <taxon>Agaricales</taxon>
        <taxon>Tricholomatineae</taxon>
        <taxon>Lyophyllaceae</taxon>
        <taxon>Sphagnurus</taxon>
    </lineage>
</organism>
<evidence type="ECO:0000259" key="5">
    <source>
        <dbReference type="PROSITE" id="PS50048"/>
    </source>
</evidence>
<feature type="compositionally biased region" description="Basic and acidic residues" evidence="4">
    <location>
        <begin position="1"/>
        <end position="10"/>
    </location>
</feature>
<dbReference type="SUPFAM" id="SSF57701">
    <property type="entry name" value="Zn2/Cys6 DNA-binding domain"/>
    <property type="match status" value="1"/>
</dbReference>
<feature type="compositionally biased region" description="Polar residues" evidence="4">
    <location>
        <begin position="753"/>
        <end position="778"/>
    </location>
</feature>
<accession>A0A9P7GJR4</accession>
<dbReference type="PANTHER" id="PTHR31001:SF56">
    <property type="entry name" value="ZN(2)-C6 FUNGAL-TYPE DOMAIN-CONTAINING PROTEIN"/>
    <property type="match status" value="1"/>
</dbReference>
<reference evidence="6" key="1">
    <citation type="submission" date="2021-02" db="EMBL/GenBank/DDBJ databases">
        <authorList>
            <person name="Nieuwenhuis M."/>
            <person name="Van De Peppel L.J.J."/>
        </authorList>
    </citation>
    <scope>NUCLEOTIDE SEQUENCE</scope>
    <source>
        <strain evidence="6">D49</strain>
    </source>
</reference>
<dbReference type="GO" id="GO:0005634">
    <property type="term" value="C:nucleus"/>
    <property type="evidence" value="ECO:0007669"/>
    <property type="project" value="UniProtKB-SubCell"/>
</dbReference>
<evidence type="ECO:0000256" key="1">
    <source>
        <dbReference type="ARBA" id="ARBA00004123"/>
    </source>
</evidence>
<comment type="subcellular location">
    <subcellularLocation>
        <location evidence="1">Nucleus</location>
    </subcellularLocation>
</comment>
<gene>
    <name evidence="6" type="ORF">H0H81_011777</name>
</gene>
<dbReference type="AlphaFoldDB" id="A0A9P7GJR4"/>
<dbReference type="PROSITE" id="PS50048">
    <property type="entry name" value="ZN2_CY6_FUNGAL_2"/>
    <property type="match status" value="1"/>
</dbReference>
<evidence type="ECO:0000256" key="2">
    <source>
        <dbReference type="ARBA" id="ARBA00022723"/>
    </source>
</evidence>
<keyword evidence="2" id="KW-0479">Metal-binding</keyword>
<dbReference type="GO" id="GO:0000981">
    <property type="term" value="F:DNA-binding transcription factor activity, RNA polymerase II-specific"/>
    <property type="evidence" value="ECO:0007669"/>
    <property type="project" value="InterPro"/>
</dbReference>
<dbReference type="InterPro" id="IPR036864">
    <property type="entry name" value="Zn2-C6_fun-type_DNA-bd_sf"/>
</dbReference>
<evidence type="ECO:0000313" key="6">
    <source>
        <dbReference type="EMBL" id="KAG5650570.1"/>
    </source>
</evidence>
<dbReference type="SMART" id="SM00906">
    <property type="entry name" value="Fungal_trans"/>
    <property type="match status" value="1"/>
</dbReference>
<dbReference type="InterPro" id="IPR001138">
    <property type="entry name" value="Zn2Cys6_DnaBD"/>
</dbReference>
<dbReference type="EMBL" id="JABCKI010000413">
    <property type="protein sequence ID" value="KAG5650570.1"/>
    <property type="molecule type" value="Genomic_DNA"/>
</dbReference>
<keyword evidence="7" id="KW-1185">Reference proteome</keyword>
<dbReference type="CDD" id="cd12148">
    <property type="entry name" value="fungal_TF_MHR"/>
    <property type="match status" value="1"/>
</dbReference>
<dbReference type="SMART" id="SM00066">
    <property type="entry name" value="GAL4"/>
    <property type="match status" value="1"/>
</dbReference>
<feature type="region of interest" description="Disordered" evidence="4">
    <location>
        <begin position="730"/>
        <end position="815"/>
    </location>
</feature>
<name>A0A9P7GJR4_9AGAR</name>
<dbReference type="InterPro" id="IPR050613">
    <property type="entry name" value="Sec_Metabolite_Reg"/>
</dbReference>
<dbReference type="PANTHER" id="PTHR31001">
    <property type="entry name" value="UNCHARACTERIZED TRANSCRIPTIONAL REGULATORY PROTEIN"/>
    <property type="match status" value="1"/>
</dbReference>
<sequence>MDSSISEKHNLTPTSLSSPSRKRRKGATRLSCAECRRLKLRCDRGIPCSSCIKRGCGAICPDGCLTTGQGNRFVLASTEELHEKITELATRVRQLEDALRVCHSQLSTERHPLLSDELLRIKAPLQREPTVRIPAPSNDTAEGEEQNPDVVDAFGTLSIGVSGESKYFGHIANSWYFLQNELPEDIQQAGSLASLRHVLPPQILNRASAIPISTTNIPSESDRVGLRDIFAYLPSSDKALELRSIYFSHAAWMYDPISQESFESQVYTQFYDPNFVLQANDPLLSHRLSVMFMVLAIGSLMDTSLPAYNLEAEKYHQLARAALFTNSIFDEPTINAVQALFLMTFYLFLADRHGTSSGARWTIMGIAIKVGQSIGLHRDSRRWNVDALETQHRRELFWELFTYDSWQCLTFGRPPSFALPHVDCSMPFLNDTSDEKSFHAWKHRFTSECMNLLHDQAFGAKMPTYATVLQLDRKMRAFPVPPILQVAGFGSSESRPGGFPQTVMLTLQRHIVLAIREMSSSFFARAISDHPKDPLGSPYGASVIGAYRSASSLVALMRNLHTQLEKQSERIWFLWTHMFSCAIILGSIVTRCPSMSLAPSALVQLDSACELFSKAALGFSAGKDIMLKLQEKAHFSLDEFKKGYQSSLTKYSLSPTNEAQSPVDQDDELSLLGGKTRLVAPASPKIVDRSPTSLNPVIPLPLSPSMRAQAHPIVWEYLDSFNQHNNQEISPLRSATRKNSQDPAGSSAEHYSPYSQATPQASIYGSSTTLNTNPTFQDSAPYLAQSQQLHQAAPQHYYAQHHTQQQPIPNNARTSLQTFPTYFPVFDYGAAMNSTAVGGTTNGGMNNAGELYGDTHMLESESNPMGYNQRRGSGSPEGNMHSTWRDFVAGFSS</sequence>
<dbReference type="InterPro" id="IPR007219">
    <property type="entry name" value="XnlR_reg_dom"/>
</dbReference>
<protein>
    <recommendedName>
        <fullName evidence="5">Zn(2)-C6 fungal-type domain-containing protein</fullName>
    </recommendedName>
</protein>
<keyword evidence="3" id="KW-0539">Nucleus</keyword>
<dbReference type="PROSITE" id="PS00463">
    <property type="entry name" value="ZN2_CY6_FUNGAL_1"/>
    <property type="match status" value="1"/>
</dbReference>
<evidence type="ECO:0000256" key="4">
    <source>
        <dbReference type="SAM" id="MobiDB-lite"/>
    </source>
</evidence>
<dbReference type="GO" id="GO:0008270">
    <property type="term" value="F:zinc ion binding"/>
    <property type="evidence" value="ECO:0007669"/>
    <property type="project" value="InterPro"/>
</dbReference>
<comment type="caution">
    <text evidence="6">The sequence shown here is derived from an EMBL/GenBank/DDBJ whole genome shotgun (WGS) entry which is preliminary data.</text>
</comment>
<evidence type="ECO:0000256" key="3">
    <source>
        <dbReference type="ARBA" id="ARBA00023242"/>
    </source>
</evidence>
<dbReference type="OrthoDB" id="424974at2759"/>
<dbReference type="Gene3D" id="4.10.240.10">
    <property type="entry name" value="Zn(2)-C6 fungal-type DNA-binding domain"/>
    <property type="match status" value="1"/>
</dbReference>
<evidence type="ECO:0000313" key="7">
    <source>
        <dbReference type="Proteomes" id="UP000717328"/>
    </source>
</evidence>
<proteinExistence type="predicted"/>
<dbReference type="Proteomes" id="UP000717328">
    <property type="component" value="Unassembled WGS sequence"/>
</dbReference>
<feature type="compositionally biased region" description="Low complexity" evidence="4">
    <location>
        <begin position="787"/>
        <end position="807"/>
    </location>
</feature>
<dbReference type="Pfam" id="PF00172">
    <property type="entry name" value="Zn_clus"/>
    <property type="match status" value="1"/>
</dbReference>
<dbReference type="Pfam" id="PF04082">
    <property type="entry name" value="Fungal_trans"/>
    <property type="match status" value="1"/>
</dbReference>
<feature type="domain" description="Zn(2)-C6 fungal-type" evidence="5">
    <location>
        <begin position="31"/>
        <end position="60"/>
    </location>
</feature>
<feature type="region of interest" description="Disordered" evidence="4">
    <location>
        <begin position="1"/>
        <end position="23"/>
    </location>
</feature>
<dbReference type="GO" id="GO:0003677">
    <property type="term" value="F:DNA binding"/>
    <property type="evidence" value="ECO:0007669"/>
    <property type="project" value="InterPro"/>
</dbReference>
<dbReference type="GO" id="GO:0006351">
    <property type="term" value="P:DNA-templated transcription"/>
    <property type="evidence" value="ECO:0007669"/>
    <property type="project" value="InterPro"/>
</dbReference>